<accession>A0A375FV68</accession>
<evidence type="ECO:0000313" key="1">
    <source>
        <dbReference type="EMBL" id="SPC08367.1"/>
    </source>
</evidence>
<dbReference type="RefSeq" id="WP_063239100.1">
    <property type="nucleotide sequence ID" value="NZ_CP069809.1"/>
</dbReference>
<evidence type="ECO:0000313" key="2">
    <source>
        <dbReference type="EMBL" id="SPC24213.1"/>
    </source>
</evidence>
<dbReference type="GeneID" id="303489343"/>
<gene>
    <name evidence="2" type="ORF">CO2235_MP80093</name>
    <name evidence="1" type="ORF">CO2235_U840101</name>
</gene>
<dbReference type="OrthoDB" id="7451512at2"/>
<evidence type="ECO:0000313" key="3">
    <source>
        <dbReference type="Proteomes" id="UP000256862"/>
    </source>
</evidence>
<comment type="caution">
    <text evidence="1">The sequence shown here is derived from an EMBL/GenBank/DDBJ whole genome shotgun (WGS) entry which is preliminary data.</text>
</comment>
<dbReference type="EMBL" id="OGUS01000092">
    <property type="protein sequence ID" value="SPC08367.1"/>
    <property type="molecule type" value="Genomic_DNA"/>
</dbReference>
<protein>
    <submittedName>
        <fullName evidence="1">Uncharacterized protein</fullName>
    </submittedName>
</protein>
<reference evidence="1" key="2">
    <citation type="submission" date="2018-01" db="EMBL/GenBank/DDBJ databases">
        <authorList>
            <person name="Clerissi C."/>
        </authorList>
    </citation>
    <scope>NUCLEOTIDE SEQUENCE</scope>
    <source>
        <strain evidence="1">Cupriavidus oxalaticus LMG 2235</strain>
    </source>
</reference>
<organism evidence="1 3">
    <name type="scientific">Cupriavidus oxalaticus</name>
    <dbReference type="NCBI Taxonomy" id="96344"/>
    <lineage>
        <taxon>Bacteria</taxon>
        <taxon>Pseudomonadati</taxon>
        <taxon>Pseudomonadota</taxon>
        <taxon>Betaproteobacteria</taxon>
        <taxon>Burkholderiales</taxon>
        <taxon>Burkholderiaceae</taxon>
        <taxon>Cupriavidus</taxon>
    </lineage>
</organism>
<sequence length="117" mass="13510">MRDLGLDTLLDLDGTRFVLDEAGIYWVKFDISACAVSPERPHGIRYCLTLHERSGRRLLGFDNAHGIRDRYGPGARTRIAYDHQHVGARVRFYDYKNASSLLQDFWTEVGKILRLKE</sequence>
<dbReference type="InterPro" id="IPR045397">
    <property type="entry name" value="TumE-like"/>
</dbReference>
<name>A0A375FV68_9BURK</name>
<reference evidence="3" key="1">
    <citation type="submission" date="2018-01" db="EMBL/GenBank/DDBJ databases">
        <authorList>
            <person name="Gaut B.S."/>
            <person name="Morton B.R."/>
            <person name="Clegg M.T."/>
            <person name="Duvall M.R."/>
        </authorList>
    </citation>
    <scope>NUCLEOTIDE SEQUENCE [LARGE SCALE GENOMIC DNA]</scope>
</reference>
<dbReference type="AlphaFoldDB" id="A0A375FV68"/>
<dbReference type="EMBL" id="OGUS01000143">
    <property type="protein sequence ID" value="SPC24213.1"/>
    <property type="molecule type" value="Genomic_DNA"/>
</dbReference>
<dbReference type="Pfam" id="PF20126">
    <property type="entry name" value="TumE"/>
    <property type="match status" value="1"/>
</dbReference>
<proteinExistence type="predicted"/>
<dbReference type="Proteomes" id="UP000256862">
    <property type="component" value="Plasmid CO2235_mp"/>
</dbReference>